<dbReference type="SUPFAM" id="SSF56925">
    <property type="entry name" value="OMPA-like"/>
    <property type="match status" value="1"/>
</dbReference>
<evidence type="ECO:0000256" key="2">
    <source>
        <dbReference type="SAM" id="SignalP"/>
    </source>
</evidence>
<dbReference type="InterPro" id="IPR011250">
    <property type="entry name" value="OMP/PagP_B-barrel"/>
</dbReference>
<gene>
    <name evidence="4" type="ORF">SAMN05444003_2426</name>
</gene>
<dbReference type="AlphaFoldDB" id="A0A1M5R0K8"/>
<proteinExistence type="predicted"/>
<reference evidence="4 5" key="1">
    <citation type="submission" date="2016-11" db="EMBL/GenBank/DDBJ databases">
        <authorList>
            <person name="Jaros S."/>
            <person name="Januszkiewicz K."/>
            <person name="Wedrychowicz H."/>
        </authorList>
    </citation>
    <scope>NUCLEOTIDE SEQUENCE [LARGE SCALE GENOMIC DNA]</scope>
    <source>
        <strain evidence="4 5">DSM 28715</strain>
    </source>
</reference>
<dbReference type="OrthoDB" id="9810784at2"/>
<evidence type="ECO:0000259" key="3">
    <source>
        <dbReference type="Pfam" id="PF13505"/>
    </source>
</evidence>
<keyword evidence="1 2" id="KW-0732">Signal</keyword>
<dbReference type="InterPro" id="IPR027385">
    <property type="entry name" value="Beta-barrel_OMP"/>
</dbReference>
<feature type="chain" id="PRO_5009913330" evidence="2">
    <location>
        <begin position="22"/>
        <end position="216"/>
    </location>
</feature>
<dbReference type="EMBL" id="FQXB01000003">
    <property type="protein sequence ID" value="SHH19681.1"/>
    <property type="molecule type" value="Genomic_DNA"/>
</dbReference>
<name>A0A1M5R0K8_9RHOB</name>
<sequence>MNRFTIISLAAALSLPSAVLAEVELSFYTGAQNAPHSDVFFDGDSEIADGKIFIGWEGRSFEAPPYYGLRATIWNSPTFGYGVEFTHNKIYPQEGELPPEFQRLEFTDGLNTLTVNAYRRWQNGYGDFTPYIGGGVGLSIPHVEVITDTSRTEGYQITGPAATWIAGASYPITDEWSVFGEYKGTYSINTGELDTGGTVETNVITNALNVGVSFSF</sequence>
<protein>
    <submittedName>
        <fullName evidence="4">Lipid A oxidase</fullName>
    </submittedName>
</protein>
<dbReference type="Proteomes" id="UP000184074">
    <property type="component" value="Unassembled WGS sequence"/>
</dbReference>
<feature type="signal peptide" evidence="2">
    <location>
        <begin position="1"/>
        <end position="21"/>
    </location>
</feature>
<dbReference type="RefSeq" id="WP_072901522.1">
    <property type="nucleotide sequence ID" value="NZ_FQXB01000003.1"/>
</dbReference>
<dbReference type="Gene3D" id="2.40.160.20">
    <property type="match status" value="1"/>
</dbReference>
<feature type="domain" description="Outer membrane protein beta-barrel" evidence="3">
    <location>
        <begin position="8"/>
        <end position="216"/>
    </location>
</feature>
<dbReference type="STRING" id="1508389.SAMN05444003_2426"/>
<accession>A0A1M5R0K8</accession>
<dbReference type="Pfam" id="PF13505">
    <property type="entry name" value="OMP_b-brl"/>
    <property type="match status" value="1"/>
</dbReference>
<evidence type="ECO:0000313" key="5">
    <source>
        <dbReference type="Proteomes" id="UP000184074"/>
    </source>
</evidence>
<organism evidence="4 5">
    <name type="scientific">Cognatiyoonia sediminum</name>
    <dbReference type="NCBI Taxonomy" id="1508389"/>
    <lineage>
        <taxon>Bacteria</taxon>
        <taxon>Pseudomonadati</taxon>
        <taxon>Pseudomonadota</taxon>
        <taxon>Alphaproteobacteria</taxon>
        <taxon>Rhodobacterales</taxon>
        <taxon>Paracoccaceae</taxon>
        <taxon>Cognatiyoonia</taxon>
    </lineage>
</organism>
<evidence type="ECO:0000256" key="1">
    <source>
        <dbReference type="ARBA" id="ARBA00022729"/>
    </source>
</evidence>
<evidence type="ECO:0000313" key="4">
    <source>
        <dbReference type="EMBL" id="SHH19681.1"/>
    </source>
</evidence>
<keyword evidence="5" id="KW-1185">Reference proteome</keyword>